<keyword evidence="9" id="KW-0594">Phospholipid biosynthesis</keyword>
<evidence type="ECO:0000256" key="9">
    <source>
        <dbReference type="ARBA" id="ARBA00023209"/>
    </source>
</evidence>
<evidence type="ECO:0000256" key="1">
    <source>
        <dbReference type="ARBA" id="ARBA00004141"/>
    </source>
</evidence>
<keyword evidence="8 12" id="KW-0472">Membrane</keyword>
<feature type="transmembrane region" description="Helical" evidence="12">
    <location>
        <begin position="102"/>
        <end position="122"/>
    </location>
</feature>
<evidence type="ECO:0000256" key="2">
    <source>
        <dbReference type="ARBA" id="ARBA00010441"/>
    </source>
</evidence>
<feature type="transmembrane region" description="Helical" evidence="12">
    <location>
        <begin position="178"/>
        <end position="195"/>
    </location>
</feature>
<feature type="transmembrane region" description="Helical" evidence="12">
    <location>
        <begin position="143"/>
        <end position="163"/>
    </location>
</feature>
<comment type="subcellular location">
    <subcellularLocation>
        <location evidence="1">Membrane</location>
        <topology evidence="1">Multi-pass membrane protein</topology>
    </subcellularLocation>
</comment>
<dbReference type="PANTHER" id="PTHR14269:SF61">
    <property type="entry name" value="CDP-DIACYLGLYCEROL--SERINE O-PHOSPHATIDYLTRANSFERASE"/>
    <property type="match status" value="1"/>
</dbReference>
<keyword evidence="14" id="KW-1185">Reference proteome</keyword>
<feature type="transmembrane region" description="Helical" evidence="12">
    <location>
        <begin position="7"/>
        <end position="26"/>
    </location>
</feature>
<keyword evidence="10" id="KW-1208">Phospholipid metabolism</keyword>
<evidence type="ECO:0000256" key="4">
    <source>
        <dbReference type="ARBA" id="ARBA00022679"/>
    </source>
</evidence>
<name>A0ABX8Z379_9BACT</name>
<dbReference type="Proteomes" id="UP000822862">
    <property type="component" value="Chromosome"/>
</dbReference>
<keyword evidence="7" id="KW-0443">Lipid metabolism</keyword>
<feature type="transmembrane region" description="Helical" evidence="12">
    <location>
        <begin position="240"/>
        <end position="259"/>
    </location>
</feature>
<keyword evidence="4 11" id="KW-0808">Transferase</keyword>
<evidence type="ECO:0000313" key="14">
    <source>
        <dbReference type="Proteomes" id="UP000822862"/>
    </source>
</evidence>
<evidence type="ECO:0000256" key="3">
    <source>
        <dbReference type="ARBA" id="ARBA00022516"/>
    </source>
</evidence>
<comment type="similarity">
    <text evidence="2 11">Belongs to the CDP-alcohol phosphatidyltransferase class-I family.</text>
</comment>
<keyword evidence="3" id="KW-0444">Lipid biosynthesis</keyword>
<dbReference type="RefSeq" id="WP_194844890.1">
    <property type="nucleotide sequence ID" value="NZ_CP075585.1"/>
</dbReference>
<feature type="transmembrane region" description="Helical" evidence="12">
    <location>
        <begin position="215"/>
        <end position="234"/>
    </location>
</feature>
<dbReference type="InterPro" id="IPR048254">
    <property type="entry name" value="CDP_ALCOHOL_P_TRANSF_CS"/>
</dbReference>
<proteinExistence type="inferred from homology"/>
<evidence type="ECO:0000256" key="12">
    <source>
        <dbReference type="SAM" id="Phobius"/>
    </source>
</evidence>
<reference evidence="13 14" key="1">
    <citation type="submission" date="2021-05" db="EMBL/GenBank/DDBJ databases">
        <title>Ecology and evolution of chlamydial symbionts of arthropods.</title>
        <authorList>
            <person name="Halter T."/>
            <person name="Sixt B.S."/>
            <person name="Toenshoff E.R."/>
            <person name="Koestlbacher S."/>
            <person name="Schulz F."/>
            <person name="Kostanjsek R."/>
            <person name="Collingro A."/>
            <person name="Hendrickx F."/>
            <person name="Horn M."/>
        </authorList>
    </citation>
    <scope>NUCLEOTIDE SEQUENCE [LARGE SCALE GENOMIC DNA]</scope>
    <source>
        <strain evidence="13 14">15C</strain>
    </source>
</reference>
<evidence type="ECO:0000256" key="8">
    <source>
        <dbReference type="ARBA" id="ARBA00023136"/>
    </source>
</evidence>
<evidence type="ECO:0000256" key="7">
    <source>
        <dbReference type="ARBA" id="ARBA00023098"/>
    </source>
</evidence>
<feature type="transmembrane region" description="Helical" evidence="12">
    <location>
        <begin position="71"/>
        <end position="90"/>
    </location>
</feature>
<gene>
    <name evidence="13" type="ORF">RHAB15C_0000413</name>
</gene>
<dbReference type="PANTHER" id="PTHR14269">
    <property type="entry name" value="CDP-DIACYLGLYCEROL--GLYCEROL-3-PHOSPHATE 3-PHOSPHATIDYLTRANSFERASE-RELATED"/>
    <property type="match status" value="1"/>
</dbReference>
<keyword evidence="5 12" id="KW-0812">Transmembrane</keyword>
<evidence type="ECO:0000313" key="13">
    <source>
        <dbReference type="EMBL" id="QZA58537.1"/>
    </source>
</evidence>
<dbReference type="PROSITE" id="PS51257">
    <property type="entry name" value="PROKAR_LIPOPROTEIN"/>
    <property type="match status" value="1"/>
</dbReference>
<organism evidence="13 14">
    <name type="scientific">Candidatus Rhabdochlamydia porcellionis</name>
    <dbReference type="NCBI Taxonomy" id="225148"/>
    <lineage>
        <taxon>Bacteria</taxon>
        <taxon>Pseudomonadati</taxon>
        <taxon>Chlamydiota</taxon>
        <taxon>Chlamydiia</taxon>
        <taxon>Parachlamydiales</taxon>
        <taxon>Candidatus Rhabdochlamydiaceae</taxon>
        <taxon>Candidatus Rhabdochlamydia</taxon>
    </lineage>
</organism>
<dbReference type="InterPro" id="IPR043130">
    <property type="entry name" value="CDP-OH_PTrfase_TM_dom"/>
</dbReference>
<dbReference type="EMBL" id="CP075585">
    <property type="protein sequence ID" value="QZA58537.1"/>
    <property type="molecule type" value="Genomic_DNA"/>
</dbReference>
<dbReference type="PROSITE" id="PS00379">
    <property type="entry name" value="CDP_ALCOHOL_P_TRANSF"/>
    <property type="match status" value="1"/>
</dbReference>
<dbReference type="Gene3D" id="1.20.120.1760">
    <property type="match status" value="1"/>
</dbReference>
<dbReference type="InterPro" id="IPR000462">
    <property type="entry name" value="CDP-OH_P_trans"/>
</dbReference>
<evidence type="ECO:0000256" key="11">
    <source>
        <dbReference type="RuleBase" id="RU003750"/>
    </source>
</evidence>
<evidence type="ECO:0000256" key="10">
    <source>
        <dbReference type="ARBA" id="ARBA00023264"/>
    </source>
</evidence>
<feature type="transmembrane region" description="Helical" evidence="12">
    <location>
        <begin position="38"/>
        <end position="59"/>
    </location>
</feature>
<dbReference type="InterPro" id="IPR050324">
    <property type="entry name" value="CDP-alcohol_PTase-I"/>
</dbReference>
<sequence length="275" mass="30335">MRRVYLIPNMITAFGLACGLFVIFKVNMVEPGSGLFQVLRISVLLLLVAAFADLLDGAVARAFRAESEFGFIFDSLADAISFGVAPSVLLLKTLSLEPGTGLSFLAVLGAMLYSICGILRLVRFNVKTTEPKTNAEALSAKKHFTGLPIPAAALAAVSLNLLFASDFFHNYFPLSEEVHATTLSIVMIILGYFMVSRWKFPSSKALHFRVPSFQLVFGTVISAIFVFYGTLYFFPIMLTMVTWSYILLGWTLSIIRLIAGRKSKTLVDFEPEDED</sequence>
<protein>
    <submittedName>
        <fullName evidence="13">CDP-alcohol phosphatidyltransferase</fullName>
    </submittedName>
</protein>
<accession>A0ABX8Z379</accession>
<dbReference type="Pfam" id="PF01066">
    <property type="entry name" value="CDP-OH_P_transf"/>
    <property type="match status" value="1"/>
</dbReference>
<evidence type="ECO:0000256" key="6">
    <source>
        <dbReference type="ARBA" id="ARBA00022989"/>
    </source>
</evidence>
<keyword evidence="6 12" id="KW-1133">Transmembrane helix</keyword>
<evidence type="ECO:0000256" key="5">
    <source>
        <dbReference type="ARBA" id="ARBA00022692"/>
    </source>
</evidence>